<comment type="caution">
    <text evidence="2">The sequence shown here is derived from an EMBL/GenBank/DDBJ whole genome shotgun (WGS) entry which is preliminary data.</text>
</comment>
<dbReference type="PROSITE" id="PS50044">
    <property type="entry name" value="SIGMA54_3"/>
    <property type="match status" value="1"/>
</dbReference>
<name>A0A497E520_UNCAE</name>
<protein>
    <recommendedName>
        <fullName evidence="1">RNA polymerase sigma factor 54 DNA-binding domain-containing protein</fullName>
    </recommendedName>
</protein>
<gene>
    <name evidence="2" type="ORF">DRJ00_02245</name>
</gene>
<sequence>MKVLKMSSKHVMKVRQNLSQRLKQIGKMKLGQFLSLSEDKFESYLREVEADPLFQELKDKYHLIGYKRFRDVSERPSSLALKEELVPQQDDGIDVESLLETSPEVLAILKKVGNAVGLKQFTDFLYKGTLKISQIAQRCSLSPEEVRIFKDFINKFQIQSLFASSSSFMAPSTSSRFFKIASIEKGENGLLICPLDKESYLIKGRYFINYSRFEKLIAERKFTEDKINKISAFFKKLDLINRRTTALYQVLYQLKEIQRKFFETGNPEDLVPLTQSELANRIGICVSTVSRAIAKKSILTPQGEEKPLKFFFSKRRVENLLSKILTQERKWIKEGILSKPFSDEEIRKMLKKRYGIEMSRRTVCKYRKMLKVPSSYQRG</sequence>
<evidence type="ECO:0000259" key="1">
    <source>
        <dbReference type="Pfam" id="PF04552"/>
    </source>
</evidence>
<dbReference type="EMBL" id="QMPZ01000015">
    <property type="protein sequence ID" value="RLE10189.1"/>
    <property type="molecule type" value="Genomic_DNA"/>
</dbReference>
<dbReference type="PANTHER" id="PTHR32248">
    <property type="entry name" value="RNA POLYMERASE SIGMA-54 FACTOR"/>
    <property type="match status" value="1"/>
</dbReference>
<evidence type="ECO:0000313" key="3">
    <source>
        <dbReference type="Proteomes" id="UP000279422"/>
    </source>
</evidence>
<dbReference type="AlphaFoldDB" id="A0A497E520"/>
<evidence type="ECO:0000313" key="2">
    <source>
        <dbReference type="EMBL" id="RLE10189.1"/>
    </source>
</evidence>
<proteinExistence type="predicted"/>
<dbReference type="GO" id="GO:0016987">
    <property type="term" value="F:sigma factor activity"/>
    <property type="evidence" value="ECO:0007669"/>
    <property type="project" value="InterPro"/>
</dbReference>
<organism evidence="2 3">
    <name type="scientific">Aerophobetes bacterium</name>
    <dbReference type="NCBI Taxonomy" id="2030807"/>
    <lineage>
        <taxon>Bacteria</taxon>
        <taxon>Candidatus Aerophobota</taxon>
    </lineage>
</organism>
<dbReference type="InterPro" id="IPR007634">
    <property type="entry name" value="RNA_pol_sigma_54_DNA-bd"/>
</dbReference>
<dbReference type="InterPro" id="IPR000394">
    <property type="entry name" value="RNA_pol_sigma_54"/>
</dbReference>
<dbReference type="Proteomes" id="UP000279422">
    <property type="component" value="Unassembled WGS sequence"/>
</dbReference>
<dbReference type="Gene3D" id="1.10.10.60">
    <property type="entry name" value="Homeodomain-like"/>
    <property type="match status" value="1"/>
</dbReference>
<reference evidence="2 3" key="1">
    <citation type="submission" date="2018-06" db="EMBL/GenBank/DDBJ databases">
        <title>Extensive metabolic versatility and redundancy in microbially diverse, dynamic hydrothermal sediments.</title>
        <authorList>
            <person name="Dombrowski N."/>
            <person name="Teske A."/>
            <person name="Baker B.J."/>
        </authorList>
    </citation>
    <scope>NUCLEOTIDE SEQUENCE [LARGE SCALE GENOMIC DNA]</scope>
    <source>
        <strain evidence="2">B47_G16</strain>
    </source>
</reference>
<feature type="domain" description="RNA polymerase sigma factor 54 DNA-binding" evidence="1">
    <location>
        <begin position="222"/>
        <end position="378"/>
    </location>
</feature>
<dbReference type="PRINTS" id="PR00045">
    <property type="entry name" value="SIGMA54FCT"/>
</dbReference>
<dbReference type="GO" id="GO:0001216">
    <property type="term" value="F:DNA-binding transcription activator activity"/>
    <property type="evidence" value="ECO:0007669"/>
    <property type="project" value="InterPro"/>
</dbReference>
<dbReference type="PANTHER" id="PTHR32248:SF4">
    <property type="entry name" value="RNA POLYMERASE SIGMA-54 FACTOR"/>
    <property type="match status" value="1"/>
</dbReference>
<accession>A0A497E520</accession>
<dbReference type="Pfam" id="PF04552">
    <property type="entry name" value="Sigma54_DBD"/>
    <property type="match status" value="1"/>
</dbReference>